<name>A0AAQ3K899_9LILI</name>
<evidence type="ECO:0000313" key="4">
    <source>
        <dbReference type="Proteomes" id="UP001327560"/>
    </source>
</evidence>
<dbReference type="InterPro" id="IPR040387">
    <property type="entry name" value="RIN4/NOI4"/>
</dbReference>
<evidence type="ECO:0000256" key="1">
    <source>
        <dbReference type="SAM" id="MobiDB-lite"/>
    </source>
</evidence>
<feature type="domain" description="RIN4 pathogenic type III effector avirulence factor Avr cleavage site" evidence="2">
    <location>
        <begin position="185"/>
        <end position="219"/>
    </location>
</feature>
<dbReference type="Pfam" id="PF05627">
    <property type="entry name" value="AvrRpt-cleavage"/>
    <property type="match status" value="2"/>
</dbReference>
<dbReference type="AlphaFoldDB" id="A0AAQ3K899"/>
<proteinExistence type="predicted"/>
<dbReference type="GO" id="GO:0005886">
    <property type="term" value="C:plasma membrane"/>
    <property type="evidence" value="ECO:0007669"/>
    <property type="project" value="TreeGrafter"/>
</dbReference>
<evidence type="ECO:0000313" key="3">
    <source>
        <dbReference type="EMBL" id="WOL03714.1"/>
    </source>
</evidence>
<feature type="domain" description="RIN4 pathogenic type III effector avirulence factor Avr cleavage site" evidence="2">
    <location>
        <begin position="3"/>
        <end position="37"/>
    </location>
</feature>
<protein>
    <submittedName>
        <fullName evidence="3">RPM1-interacting protein 4 isoform X2</fullName>
    </submittedName>
</protein>
<organism evidence="3 4">
    <name type="scientific">Canna indica</name>
    <name type="common">Indian-shot</name>
    <dbReference type="NCBI Taxonomy" id="4628"/>
    <lineage>
        <taxon>Eukaryota</taxon>
        <taxon>Viridiplantae</taxon>
        <taxon>Streptophyta</taxon>
        <taxon>Embryophyta</taxon>
        <taxon>Tracheophyta</taxon>
        <taxon>Spermatophyta</taxon>
        <taxon>Magnoliopsida</taxon>
        <taxon>Liliopsida</taxon>
        <taxon>Zingiberales</taxon>
        <taxon>Cannaceae</taxon>
        <taxon>Canna</taxon>
    </lineage>
</organism>
<keyword evidence="4" id="KW-1185">Reference proteome</keyword>
<sequence>MSQHTAVPKFGNWESDGTDGSETFPYTQIFEKARKGKSGGKRMNPNDPHDNPEAFHIDARPIHAPFKTSPDLEAIKPTDELHTSIGKDNNGRGGSPLHHGSSALSPHHVYGDQMTSGDTQRRVGRISDESDYRGNHSPQHLHPSYQENISAYDTLEGRSEGNHAFNSNSTGTLLMTAVQDDKIHKRGPAVPKFGEWDESNPYTADGYSVIFNQVREKKQKEEKHTEPTVAHNVSSAKTYDNVHESSHKSSGWWCFGWCKK</sequence>
<dbReference type="PANTHER" id="PTHR33159">
    <property type="entry name" value="RPM1-INTERACTING PROTEIN 4 (RIN4) FAMILY PROTEIN"/>
    <property type="match status" value="1"/>
</dbReference>
<dbReference type="EMBL" id="CP136893">
    <property type="protein sequence ID" value="WOL03714.1"/>
    <property type="molecule type" value="Genomic_DNA"/>
</dbReference>
<feature type="region of interest" description="Disordered" evidence="1">
    <location>
        <begin position="81"/>
        <end position="121"/>
    </location>
</feature>
<dbReference type="InterPro" id="IPR008700">
    <property type="entry name" value="TypeIII_avirulence_cleave"/>
</dbReference>
<dbReference type="Proteomes" id="UP001327560">
    <property type="component" value="Chromosome 4"/>
</dbReference>
<feature type="region of interest" description="Disordered" evidence="1">
    <location>
        <begin position="1"/>
        <end position="55"/>
    </location>
</feature>
<accession>A0AAQ3K899</accession>
<evidence type="ECO:0000259" key="2">
    <source>
        <dbReference type="Pfam" id="PF05627"/>
    </source>
</evidence>
<gene>
    <name evidence="3" type="ORF">Cni_G12434</name>
</gene>
<dbReference type="PANTHER" id="PTHR33159:SF101">
    <property type="entry name" value="OS04G0379600 PROTEIN"/>
    <property type="match status" value="1"/>
</dbReference>
<reference evidence="3 4" key="1">
    <citation type="submission" date="2023-10" db="EMBL/GenBank/DDBJ databases">
        <title>Chromosome-scale genome assembly provides insights into flower coloration mechanisms of Canna indica.</title>
        <authorList>
            <person name="Li C."/>
        </authorList>
    </citation>
    <scope>NUCLEOTIDE SEQUENCE [LARGE SCALE GENOMIC DNA]</scope>
    <source>
        <tissue evidence="3">Flower</tissue>
    </source>
</reference>